<gene>
    <name evidence="5" type="primary">LOC113217858</name>
</gene>
<dbReference type="Pfam" id="PF05918">
    <property type="entry name" value="API5"/>
    <property type="match status" value="1"/>
</dbReference>
<evidence type="ECO:0000256" key="2">
    <source>
        <dbReference type="ARBA" id="ARBA00022703"/>
    </source>
</evidence>
<protein>
    <submittedName>
        <fullName evidence="5">Apoptosis inhibitor 5</fullName>
    </submittedName>
</protein>
<dbReference type="InterPro" id="IPR008383">
    <property type="entry name" value="API5"/>
</dbReference>
<dbReference type="InterPro" id="IPR016024">
    <property type="entry name" value="ARM-type_fold"/>
</dbReference>
<keyword evidence="4" id="KW-1185">Reference proteome</keyword>
<evidence type="ECO:0000313" key="5">
    <source>
        <dbReference type="RefSeq" id="XP_026293713.1"/>
    </source>
</evidence>
<feature type="compositionally biased region" description="Polar residues" evidence="3">
    <location>
        <begin position="500"/>
        <end position="509"/>
    </location>
</feature>
<feature type="region of interest" description="Disordered" evidence="3">
    <location>
        <begin position="456"/>
        <end position="537"/>
    </location>
</feature>
<dbReference type="SUPFAM" id="SSF48371">
    <property type="entry name" value="ARM repeat"/>
    <property type="match status" value="1"/>
</dbReference>
<keyword evidence="2" id="KW-0053">Apoptosis</keyword>
<evidence type="ECO:0000256" key="1">
    <source>
        <dbReference type="ARBA" id="ARBA00009515"/>
    </source>
</evidence>
<dbReference type="KEGG" id="foc:113217858"/>
<sequence>MSTDNIEKLYKHFGVLADAKDKVSEHEDDYLEILKAVKGSDKEKRLASQFIARFFKYFPTLTDQAIEAQLDLCEDEDLAIRKQAIKDLPRLCQDLKDYTQRIADILAQLLQAQDSSELSVVHNSLMSLLKLDPKGTLTGIFSQIFNGDDASREQCLKFLTVKVKNQGTDIFDKESEDFLISEAKKVLQDVTAEEFHLLMELLNATRLGKTVSGQKDLVDIAAEQAELDQPFNPSDPENESFDRLVNCVKHALPYFSKQLESTRFVTYFCDEVLPQLHLVGGADEGSGADQQLELLNLLAELSTFCGTLEKAETRVDKVFTRLLDYMPLPPDGETTDEAEPRLDFSHVECLIYSYHRLGRQCPDALAKDAEKLKDFRLRLHYFARSVQGYMKKLQEALRGKTGEELKSEENKLKVVALKTTSNINTLIKDLFHTPPSFKSVITLSWKPANASYTSDRALEKESVRAGNKRHTPITFGDASPKHPRTVGSNPREIYTPPSGKYSNKVSSYMPQRGGVRGNRSRGRGFGGRTRGPWRRNY</sequence>
<dbReference type="PANTHER" id="PTHR12758">
    <property type="entry name" value="APOPTOSIS INHIBITOR 5-RELATED"/>
    <property type="match status" value="1"/>
</dbReference>
<accession>A0A6J1TK72</accession>
<dbReference type="Proteomes" id="UP000504606">
    <property type="component" value="Unplaced"/>
</dbReference>
<dbReference type="GO" id="GO:0003723">
    <property type="term" value="F:RNA binding"/>
    <property type="evidence" value="ECO:0007669"/>
    <property type="project" value="TreeGrafter"/>
</dbReference>
<comment type="similarity">
    <text evidence="1">Belongs to the API5 family.</text>
</comment>
<name>A0A6J1TK72_FRAOC</name>
<dbReference type="RefSeq" id="XP_026293713.1">
    <property type="nucleotide sequence ID" value="XM_026437928.2"/>
</dbReference>
<evidence type="ECO:0000256" key="3">
    <source>
        <dbReference type="SAM" id="MobiDB-lite"/>
    </source>
</evidence>
<dbReference type="AlphaFoldDB" id="A0A6J1TK72"/>
<reference evidence="5" key="1">
    <citation type="submission" date="2025-08" db="UniProtKB">
        <authorList>
            <consortium name="RefSeq"/>
        </authorList>
    </citation>
    <scope>IDENTIFICATION</scope>
    <source>
        <tissue evidence="5">Whole organism</tissue>
    </source>
</reference>
<dbReference type="GeneID" id="113217858"/>
<proteinExistence type="inferred from homology"/>
<dbReference type="GO" id="GO:0006915">
    <property type="term" value="P:apoptotic process"/>
    <property type="evidence" value="ECO:0007669"/>
    <property type="project" value="UniProtKB-KW"/>
</dbReference>
<dbReference type="OrthoDB" id="19224at2759"/>
<dbReference type="CTD" id="35053"/>
<dbReference type="GO" id="GO:0005634">
    <property type="term" value="C:nucleus"/>
    <property type="evidence" value="ECO:0007669"/>
    <property type="project" value="TreeGrafter"/>
</dbReference>
<evidence type="ECO:0000313" key="4">
    <source>
        <dbReference type="Proteomes" id="UP000504606"/>
    </source>
</evidence>
<dbReference type="GO" id="GO:0043066">
    <property type="term" value="P:negative regulation of apoptotic process"/>
    <property type="evidence" value="ECO:0007669"/>
    <property type="project" value="TreeGrafter"/>
</dbReference>
<dbReference type="PANTHER" id="PTHR12758:SF19">
    <property type="entry name" value="APOPTOSIS INHIBITOR 5"/>
    <property type="match status" value="1"/>
</dbReference>
<organism evidence="4 5">
    <name type="scientific">Frankliniella occidentalis</name>
    <name type="common">Western flower thrips</name>
    <name type="synonym">Euthrips occidentalis</name>
    <dbReference type="NCBI Taxonomy" id="133901"/>
    <lineage>
        <taxon>Eukaryota</taxon>
        <taxon>Metazoa</taxon>
        <taxon>Ecdysozoa</taxon>
        <taxon>Arthropoda</taxon>
        <taxon>Hexapoda</taxon>
        <taxon>Insecta</taxon>
        <taxon>Pterygota</taxon>
        <taxon>Neoptera</taxon>
        <taxon>Paraneoptera</taxon>
        <taxon>Thysanoptera</taxon>
        <taxon>Terebrantia</taxon>
        <taxon>Thripoidea</taxon>
        <taxon>Thripidae</taxon>
        <taxon>Frankliniella</taxon>
    </lineage>
</organism>